<protein>
    <submittedName>
        <fullName evidence="2 4">Uncharacterized protein</fullName>
    </submittedName>
</protein>
<accession>G7K3G3</accession>
<reference evidence="4" key="3">
    <citation type="submission" date="2015-04" db="UniProtKB">
        <authorList>
            <consortium name="EnsemblPlants"/>
        </authorList>
    </citation>
    <scope>IDENTIFICATION</scope>
    <source>
        <strain evidence="4">cv. Jemalong A17</strain>
    </source>
</reference>
<dbReference type="EMBL" id="CM001221">
    <property type="protein sequence ID" value="AET00441.1"/>
    <property type="molecule type" value="Genomic_DNA"/>
</dbReference>
<evidence type="ECO:0000313" key="5">
    <source>
        <dbReference type="Proteomes" id="UP000002051"/>
    </source>
</evidence>
<dbReference type="Proteomes" id="UP000265566">
    <property type="component" value="Chromosome 5"/>
</dbReference>
<organism evidence="2 5">
    <name type="scientific">Medicago truncatula</name>
    <name type="common">Barrel medic</name>
    <name type="synonym">Medicago tribuloides</name>
    <dbReference type="NCBI Taxonomy" id="3880"/>
    <lineage>
        <taxon>Eukaryota</taxon>
        <taxon>Viridiplantae</taxon>
        <taxon>Streptophyta</taxon>
        <taxon>Embryophyta</taxon>
        <taxon>Tracheophyta</taxon>
        <taxon>Spermatophyta</taxon>
        <taxon>Magnoliopsida</taxon>
        <taxon>eudicotyledons</taxon>
        <taxon>Gunneridae</taxon>
        <taxon>Pentapetalae</taxon>
        <taxon>rosids</taxon>
        <taxon>fabids</taxon>
        <taxon>Fabales</taxon>
        <taxon>Fabaceae</taxon>
        <taxon>Papilionoideae</taxon>
        <taxon>50 kb inversion clade</taxon>
        <taxon>NPAAA clade</taxon>
        <taxon>Hologalegina</taxon>
        <taxon>IRL clade</taxon>
        <taxon>Trifolieae</taxon>
        <taxon>Medicago</taxon>
    </lineage>
</organism>
<dbReference type="EnsemblPlants" id="AET00441">
    <property type="protein sequence ID" value="AET00441"/>
    <property type="gene ID" value="MTR_5g092070"/>
</dbReference>
<reference evidence="2 5" key="1">
    <citation type="journal article" date="2011" name="Nature">
        <title>The Medicago genome provides insight into the evolution of rhizobial symbioses.</title>
        <authorList>
            <person name="Young N.D."/>
            <person name="Debelle F."/>
            <person name="Oldroyd G.E."/>
            <person name="Geurts R."/>
            <person name="Cannon S.B."/>
            <person name="Udvardi M.K."/>
            <person name="Benedito V.A."/>
            <person name="Mayer K.F."/>
            <person name="Gouzy J."/>
            <person name="Schoof H."/>
            <person name="Van de Peer Y."/>
            <person name="Proost S."/>
            <person name="Cook D.R."/>
            <person name="Meyers B.C."/>
            <person name="Spannagl M."/>
            <person name="Cheung F."/>
            <person name="De Mita S."/>
            <person name="Krishnakumar V."/>
            <person name="Gundlach H."/>
            <person name="Zhou S."/>
            <person name="Mudge J."/>
            <person name="Bharti A.K."/>
            <person name="Murray J.D."/>
            <person name="Naoumkina M.A."/>
            <person name="Rosen B."/>
            <person name="Silverstein K.A."/>
            <person name="Tang H."/>
            <person name="Rombauts S."/>
            <person name="Zhao P.X."/>
            <person name="Zhou P."/>
            <person name="Barbe V."/>
            <person name="Bardou P."/>
            <person name="Bechner M."/>
            <person name="Bellec A."/>
            <person name="Berger A."/>
            <person name="Berges H."/>
            <person name="Bidwell S."/>
            <person name="Bisseling T."/>
            <person name="Choisne N."/>
            <person name="Couloux A."/>
            <person name="Denny R."/>
            <person name="Deshpande S."/>
            <person name="Dai X."/>
            <person name="Doyle J.J."/>
            <person name="Dudez A.M."/>
            <person name="Farmer A.D."/>
            <person name="Fouteau S."/>
            <person name="Franken C."/>
            <person name="Gibelin C."/>
            <person name="Gish J."/>
            <person name="Goldstein S."/>
            <person name="Gonzalez A.J."/>
            <person name="Green P.J."/>
            <person name="Hallab A."/>
            <person name="Hartog M."/>
            <person name="Hua A."/>
            <person name="Humphray S.J."/>
            <person name="Jeong D.H."/>
            <person name="Jing Y."/>
            <person name="Jocker A."/>
            <person name="Kenton S.M."/>
            <person name="Kim D.J."/>
            <person name="Klee K."/>
            <person name="Lai H."/>
            <person name="Lang C."/>
            <person name="Lin S."/>
            <person name="Macmil S.L."/>
            <person name="Magdelenat G."/>
            <person name="Matthews L."/>
            <person name="McCorrison J."/>
            <person name="Monaghan E.L."/>
            <person name="Mun J.H."/>
            <person name="Najar F.Z."/>
            <person name="Nicholson C."/>
            <person name="Noirot C."/>
            <person name="O'Bleness M."/>
            <person name="Paule C.R."/>
            <person name="Poulain J."/>
            <person name="Prion F."/>
            <person name="Qin B."/>
            <person name="Qu C."/>
            <person name="Retzel E.F."/>
            <person name="Riddle C."/>
            <person name="Sallet E."/>
            <person name="Samain S."/>
            <person name="Samson N."/>
            <person name="Sanders I."/>
            <person name="Saurat O."/>
            <person name="Scarpelli C."/>
            <person name="Schiex T."/>
            <person name="Segurens B."/>
            <person name="Severin A.J."/>
            <person name="Sherrier D.J."/>
            <person name="Shi R."/>
            <person name="Sims S."/>
            <person name="Singer S.R."/>
            <person name="Sinharoy S."/>
            <person name="Sterck L."/>
            <person name="Viollet A."/>
            <person name="Wang B.B."/>
            <person name="Wang K."/>
            <person name="Wang M."/>
            <person name="Wang X."/>
            <person name="Warfsmann J."/>
            <person name="Weissenbach J."/>
            <person name="White D.D."/>
            <person name="White J.D."/>
            <person name="Wiley G.B."/>
            <person name="Wincker P."/>
            <person name="Xing Y."/>
            <person name="Yang L."/>
            <person name="Yao Z."/>
            <person name="Ying F."/>
            <person name="Zhai J."/>
            <person name="Zhou L."/>
            <person name="Zuber A."/>
            <person name="Denarie J."/>
            <person name="Dixon R.A."/>
            <person name="May G.D."/>
            <person name="Schwartz D.C."/>
            <person name="Rogers J."/>
            <person name="Quetier F."/>
            <person name="Town C.D."/>
            <person name="Roe B.A."/>
        </authorList>
    </citation>
    <scope>NUCLEOTIDE SEQUENCE [LARGE SCALE GENOMIC DNA]</scope>
    <source>
        <strain evidence="2">A17</strain>
        <strain evidence="4 5">cv. Jemalong A17</strain>
    </source>
</reference>
<reference evidence="2 5" key="2">
    <citation type="journal article" date="2014" name="BMC Genomics">
        <title>An improved genome release (version Mt4.0) for the model legume Medicago truncatula.</title>
        <authorList>
            <person name="Tang H."/>
            <person name="Krishnakumar V."/>
            <person name="Bidwell S."/>
            <person name="Rosen B."/>
            <person name="Chan A."/>
            <person name="Zhou S."/>
            <person name="Gentzbittel L."/>
            <person name="Childs K.L."/>
            <person name="Yandell M."/>
            <person name="Gundlach H."/>
            <person name="Mayer K.F."/>
            <person name="Schwartz D.C."/>
            <person name="Town C.D."/>
        </authorList>
    </citation>
    <scope>GENOME REANNOTATION</scope>
    <source>
        <strain evidence="4 5">cv. Jemalong A17</strain>
    </source>
</reference>
<dbReference type="Gramene" id="rna33318">
    <property type="protein sequence ID" value="RHN57735.1"/>
    <property type="gene ID" value="gene33318"/>
</dbReference>
<dbReference type="Proteomes" id="UP000002051">
    <property type="component" value="Chromosome 5"/>
</dbReference>
<dbReference type="AlphaFoldDB" id="G7K3G3"/>
<sequence length="78" mass="8930">MKVLVGMREKRRSRWIEQDLEDGGDEDGDGGVSTSSPEFSLVWSLSPVVMMEESEKMSFRFSGGLGRRSCDRRWWGKV</sequence>
<evidence type="ECO:0000313" key="6">
    <source>
        <dbReference type="Proteomes" id="UP000265566"/>
    </source>
</evidence>
<name>G7K3G3_MEDTR</name>
<dbReference type="EMBL" id="PSQE01000005">
    <property type="protein sequence ID" value="RHN57735.1"/>
    <property type="molecule type" value="Genomic_DNA"/>
</dbReference>
<evidence type="ECO:0000313" key="2">
    <source>
        <dbReference type="EMBL" id="AET00441.1"/>
    </source>
</evidence>
<keyword evidence="5" id="KW-1185">Reference proteome</keyword>
<dbReference type="HOGENOM" id="CLU_2625719_0_0_1"/>
<feature type="compositionally biased region" description="Acidic residues" evidence="1">
    <location>
        <begin position="18"/>
        <end position="29"/>
    </location>
</feature>
<evidence type="ECO:0000313" key="3">
    <source>
        <dbReference type="EMBL" id="RHN57735.1"/>
    </source>
</evidence>
<evidence type="ECO:0000313" key="4">
    <source>
        <dbReference type="EnsemblPlants" id="AET00441"/>
    </source>
</evidence>
<gene>
    <name evidence="2" type="ordered locus">MTR_5g092070</name>
    <name evidence="3" type="ORF">MtrunA17_Chr5g0443641</name>
</gene>
<reference evidence="6" key="4">
    <citation type="journal article" date="2018" name="Nat. Plants">
        <title>Whole-genome landscape of Medicago truncatula symbiotic genes.</title>
        <authorList>
            <person name="Pecrix Y."/>
            <person name="Staton S.E."/>
            <person name="Sallet E."/>
            <person name="Lelandais-Briere C."/>
            <person name="Moreau S."/>
            <person name="Carrere S."/>
            <person name="Blein T."/>
            <person name="Jardinaud M.F."/>
            <person name="Latrasse D."/>
            <person name="Zouine M."/>
            <person name="Zahm M."/>
            <person name="Kreplak J."/>
            <person name="Mayjonade B."/>
            <person name="Satge C."/>
            <person name="Perez M."/>
            <person name="Cauet S."/>
            <person name="Marande W."/>
            <person name="Chantry-Darmon C."/>
            <person name="Lopez-Roques C."/>
            <person name="Bouchez O."/>
            <person name="Berard A."/>
            <person name="Debelle F."/>
            <person name="Munos S."/>
            <person name="Bendahmane A."/>
            <person name="Berges H."/>
            <person name="Niebel A."/>
            <person name="Buitink J."/>
            <person name="Frugier F."/>
            <person name="Benhamed M."/>
            <person name="Crespi M."/>
            <person name="Gouzy J."/>
            <person name="Gamas P."/>
        </authorList>
    </citation>
    <scope>NUCLEOTIDE SEQUENCE [LARGE SCALE GENOMIC DNA]</scope>
    <source>
        <strain evidence="6">cv. Jemalong A17</strain>
    </source>
</reference>
<dbReference type="PaxDb" id="3880-AET00441"/>
<proteinExistence type="predicted"/>
<feature type="region of interest" description="Disordered" evidence="1">
    <location>
        <begin position="15"/>
        <end position="36"/>
    </location>
</feature>
<evidence type="ECO:0000256" key="1">
    <source>
        <dbReference type="SAM" id="MobiDB-lite"/>
    </source>
</evidence>
<reference evidence="3" key="5">
    <citation type="journal article" date="2018" name="Nat. Plants">
        <title>Whole-genome landscape of Medicago truncatula symbiotic genes.</title>
        <authorList>
            <person name="Pecrix Y."/>
            <person name="Gamas P."/>
            <person name="Carrere S."/>
        </authorList>
    </citation>
    <scope>NUCLEOTIDE SEQUENCE</scope>
    <source>
        <tissue evidence="3">Leaves</tissue>
    </source>
</reference>